<dbReference type="RefSeq" id="WP_342835734.1">
    <property type="nucleotide sequence ID" value="NZ_WMBE01000001.1"/>
</dbReference>
<organism evidence="2 3">
    <name type="scientific">Candidatus Lucifugimonas marina</name>
    <dbReference type="NCBI Taxonomy" id="3038979"/>
    <lineage>
        <taxon>Bacteria</taxon>
        <taxon>Bacillati</taxon>
        <taxon>Chloroflexota</taxon>
        <taxon>Dehalococcoidia</taxon>
        <taxon>SAR202 cluster</taxon>
        <taxon>Candidatus Lucifugimonadales</taxon>
        <taxon>Candidatus Lucifugimonadaceae</taxon>
        <taxon>Candidatus Lucifugimonas</taxon>
    </lineage>
</organism>
<dbReference type="Proteomes" id="UP001321249">
    <property type="component" value="Unassembled WGS sequence"/>
</dbReference>
<dbReference type="AlphaFoldDB" id="A0ABD4XMB6"/>
<accession>A0ABD4XMB6</accession>
<proteinExistence type="predicted"/>
<dbReference type="SUPFAM" id="SSF46955">
    <property type="entry name" value="Putative DNA-binding domain"/>
    <property type="match status" value="1"/>
</dbReference>
<feature type="domain" description="Helix-turn-helix" evidence="1">
    <location>
        <begin position="10"/>
        <end position="54"/>
    </location>
</feature>
<dbReference type="InterPro" id="IPR009061">
    <property type="entry name" value="DNA-bd_dom_put_sf"/>
</dbReference>
<protein>
    <submittedName>
        <fullName evidence="2">Helix-turn-helix domain-containing protein</fullName>
    </submittedName>
</protein>
<dbReference type="EMBL" id="WMBE01000001">
    <property type="protein sequence ID" value="MDG0865760.1"/>
    <property type="molecule type" value="Genomic_DNA"/>
</dbReference>
<evidence type="ECO:0000313" key="3">
    <source>
        <dbReference type="Proteomes" id="UP001321249"/>
    </source>
</evidence>
<name>A0ABD4XMB6_9CHLR</name>
<sequence>MTPQTELMSMEEAALDFPWTARQLYRYARSGELPFVVRLGNRYLVSRNAFTRWKDTAGGQFMAGREIGSDEKS</sequence>
<evidence type="ECO:0000313" key="2">
    <source>
        <dbReference type="EMBL" id="MDG0865760.1"/>
    </source>
</evidence>
<dbReference type="Pfam" id="PF12728">
    <property type="entry name" value="HTH_17"/>
    <property type="match status" value="1"/>
</dbReference>
<gene>
    <name evidence="2" type="ORF">GKO46_01560</name>
</gene>
<comment type="caution">
    <text evidence="2">The sequence shown here is derived from an EMBL/GenBank/DDBJ whole genome shotgun (WGS) entry which is preliminary data.</text>
</comment>
<dbReference type="InterPro" id="IPR041657">
    <property type="entry name" value="HTH_17"/>
</dbReference>
<evidence type="ECO:0000259" key="1">
    <source>
        <dbReference type="Pfam" id="PF12728"/>
    </source>
</evidence>
<reference evidence="2 3" key="1">
    <citation type="submission" date="2019-11" db="EMBL/GenBank/DDBJ databases">
        <authorList>
            <person name="Cho J.-C."/>
        </authorList>
    </citation>
    <scope>NUCLEOTIDE SEQUENCE [LARGE SCALE GENOMIC DNA]</scope>
    <source>
        <strain evidence="2 3">JH702</strain>
    </source>
</reference>